<keyword evidence="3 6" id="KW-0812">Transmembrane</keyword>
<feature type="transmembrane region" description="Helical" evidence="6">
    <location>
        <begin position="52"/>
        <end position="69"/>
    </location>
</feature>
<feature type="transmembrane region" description="Helical" evidence="6">
    <location>
        <begin position="255"/>
        <end position="279"/>
    </location>
</feature>
<dbReference type="SUPFAM" id="SSF103473">
    <property type="entry name" value="MFS general substrate transporter"/>
    <property type="match status" value="1"/>
</dbReference>
<keyword evidence="4 6" id="KW-1133">Transmembrane helix</keyword>
<feature type="transmembrane region" description="Helical" evidence="6">
    <location>
        <begin position="168"/>
        <end position="189"/>
    </location>
</feature>
<feature type="transmembrane region" description="Helical" evidence="6">
    <location>
        <begin position="134"/>
        <end position="156"/>
    </location>
</feature>
<feature type="transmembrane region" description="Helical" evidence="6">
    <location>
        <begin position="24"/>
        <end position="45"/>
    </location>
</feature>
<dbReference type="PROSITE" id="PS50850">
    <property type="entry name" value="MFS"/>
    <property type="match status" value="1"/>
</dbReference>
<evidence type="ECO:0000256" key="1">
    <source>
        <dbReference type="ARBA" id="ARBA00004651"/>
    </source>
</evidence>
<evidence type="ECO:0000256" key="6">
    <source>
        <dbReference type="SAM" id="Phobius"/>
    </source>
</evidence>
<gene>
    <name evidence="8" type="ORF">ACFSNB_17265</name>
</gene>
<evidence type="ECO:0000256" key="3">
    <source>
        <dbReference type="ARBA" id="ARBA00022692"/>
    </source>
</evidence>
<name>A0ABW5CHK4_9PROT</name>
<dbReference type="Proteomes" id="UP001597296">
    <property type="component" value="Unassembled WGS sequence"/>
</dbReference>
<dbReference type="CDD" id="cd06174">
    <property type="entry name" value="MFS"/>
    <property type="match status" value="1"/>
</dbReference>
<evidence type="ECO:0000313" key="8">
    <source>
        <dbReference type="EMBL" id="MFD2235553.1"/>
    </source>
</evidence>
<comment type="subcellular location">
    <subcellularLocation>
        <location evidence="1">Cell membrane</location>
        <topology evidence="1">Multi-pass membrane protein</topology>
    </subcellularLocation>
</comment>
<dbReference type="InterPro" id="IPR036259">
    <property type="entry name" value="MFS_trans_sf"/>
</dbReference>
<evidence type="ECO:0000313" key="9">
    <source>
        <dbReference type="Proteomes" id="UP001597296"/>
    </source>
</evidence>
<dbReference type="PANTHER" id="PTHR43124:SF3">
    <property type="entry name" value="CHLORAMPHENICOL EFFLUX PUMP RV0191"/>
    <property type="match status" value="1"/>
</dbReference>
<organism evidence="8 9">
    <name type="scientific">Phaeospirillum tilakii</name>
    <dbReference type="NCBI Taxonomy" id="741673"/>
    <lineage>
        <taxon>Bacteria</taxon>
        <taxon>Pseudomonadati</taxon>
        <taxon>Pseudomonadota</taxon>
        <taxon>Alphaproteobacteria</taxon>
        <taxon>Rhodospirillales</taxon>
        <taxon>Rhodospirillaceae</taxon>
        <taxon>Phaeospirillum</taxon>
    </lineage>
</organism>
<feature type="transmembrane region" description="Helical" evidence="6">
    <location>
        <begin position="226"/>
        <end position="249"/>
    </location>
</feature>
<evidence type="ECO:0000256" key="4">
    <source>
        <dbReference type="ARBA" id="ARBA00022989"/>
    </source>
</evidence>
<proteinExistence type="predicted"/>
<evidence type="ECO:0000259" key="7">
    <source>
        <dbReference type="PROSITE" id="PS50850"/>
    </source>
</evidence>
<dbReference type="EMBL" id="JBHUIY010000053">
    <property type="protein sequence ID" value="MFD2235553.1"/>
    <property type="molecule type" value="Genomic_DNA"/>
</dbReference>
<keyword evidence="5 6" id="KW-0472">Membrane</keyword>
<keyword evidence="9" id="KW-1185">Reference proteome</keyword>
<dbReference type="Pfam" id="PF07690">
    <property type="entry name" value="MFS_1"/>
    <property type="match status" value="1"/>
</dbReference>
<feature type="domain" description="Major facilitator superfamily (MFS) profile" evidence="7">
    <location>
        <begin position="1"/>
        <end position="284"/>
    </location>
</feature>
<dbReference type="InterPro" id="IPR020846">
    <property type="entry name" value="MFS_dom"/>
</dbReference>
<dbReference type="Gene3D" id="1.20.1250.20">
    <property type="entry name" value="MFS general substrate transporter like domains"/>
    <property type="match status" value="1"/>
</dbReference>
<dbReference type="InterPro" id="IPR050189">
    <property type="entry name" value="MFS_Efflux_Transporters"/>
</dbReference>
<protein>
    <submittedName>
        <fullName evidence="8">MFS transporter</fullName>
    </submittedName>
</protein>
<dbReference type="InterPro" id="IPR011701">
    <property type="entry name" value="MFS"/>
</dbReference>
<feature type="transmembrane region" description="Helical" evidence="6">
    <location>
        <begin position="195"/>
        <end position="219"/>
    </location>
</feature>
<keyword evidence="2" id="KW-1003">Cell membrane</keyword>
<comment type="caution">
    <text evidence="8">The sequence shown here is derived from an EMBL/GenBank/DDBJ whole genome shotgun (WGS) entry which is preliminary data.</text>
</comment>
<sequence length="286" mass="28713">MLVIIAAPALVTLATTPADRPLAFGLWGCFMPFGMAVAMLAAPLLPTLGWRGLWLAMAVLLALAALLAWRRLPAAPAPAGLGLGAAPARLLHDLAHTLAAPGPRLLAPLFLCYSVCYIGLTGFLPTLLIERMGIAPGGAGLLTALVAAANMIGNLAASPLLRRGVPAWRPILAGALTIAATAGLIYLPATPAPVAYALALLFSAVGGLLPACLFAAAAAHAPTPRLVPVALGLLMQGSTIGQVLGPVLVGTVATAWGWSAVGPLLAGVILTAAALALALRRLPPPA</sequence>
<feature type="transmembrane region" description="Helical" evidence="6">
    <location>
        <begin position="104"/>
        <end position="128"/>
    </location>
</feature>
<evidence type="ECO:0000256" key="5">
    <source>
        <dbReference type="ARBA" id="ARBA00023136"/>
    </source>
</evidence>
<reference evidence="9" key="1">
    <citation type="journal article" date="2019" name="Int. J. Syst. Evol. Microbiol.">
        <title>The Global Catalogue of Microorganisms (GCM) 10K type strain sequencing project: providing services to taxonomists for standard genome sequencing and annotation.</title>
        <authorList>
            <consortium name="The Broad Institute Genomics Platform"/>
            <consortium name="The Broad Institute Genome Sequencing Center for Infectious Disease"/>
            <person name="Wu L."/>
            <person name="Ma J."/>
        </authorList>
    </citation>
    <scope>NUCLEOTIDE SEQUENCE [LARGE SCALE GENOMIC DNA]</scope>
    <source>
        <strain evidence="9">KCTC 15012</strain>
    </source>
</reference>
<accession>A0ABW5CHK4</accession>
<dbReference type="RefSeq" id="WP_377318841.1">
    <property type="nucleotide sequence ID" value="NZ_JBHUIY010000053.1"/>
</dbReference>
<dbReference type="PANTHER" id="PTHR43124">
    <property type="entry name" value="PURINE EFFLUX PUMP PBUE"/>
    <property type="match status" value="1"/>
</dbReference>
<evidence type="ECO:0000256" key="2">
    <source>
        <dbReference type="ARBA" id="ARBA00022475"/>
    </source>
</evidence>